<keyword evidence="5 7" id="KW-1133">Transmembrane helix</keyword>
<evidence type="ECO:0000313" key="9">
    <source>
        <dbReference type="Proteomes" id="UP000265427"/>
    </source>
</evidence>
<feature type="transmembrane region" description="Helical" evidence="7">
    <location>
        <begin position="136"/>
        <end position="155"/>
    </location>
</feature>
<evidence type="ECO:0000256" key="5">
    <source>
        <dbReference type="ARBA" id="ARBA00022989"/>
    </source>
</evidence>
<feature type="transmembrane region" description="Helical" evidence="7">
    <location>
        <begin position="230"/>
        <end position="248"/>
    </location>
</feature>
<feature type="transmembrane region" description="Helical" evidence="7">
    <location>
        <begin position="535"/>
        <end position="557"/>
    </location>
</feature>
<name>A0A397AHS8_APHAT</name>
<dbReference type="AlphaFoldDB" id="A0A397AHS8"/>
<accession>A0A397AHS8</accession>
<feature type="transmembrane region" description="Helical" evidence="7">
    <location>
        <begin position="188"/>
        <end position="210"/>
    </location>
</feature>
<dbReference type="GO" id="GO:0016020">
    <property type="term" value="C:membrane"/>
    <property type="evidence" value="ECO:0007669"/>
    <property type="project" value="UniProtKB-SubCell"/>
</dbReference>
<feature type="transmembrane region" description="Helical" evidence="7">
    <location>
        <begin position="67"/>
        <end position="84"/>
    </location>
</feature>
<dbReference type="PANTHER" id="PTHR31585">
    <property type="entry name" value="FOLATE-BIOPTERIN TRANSPORTER 1, CHLOROPLASTIC"/>
    <property type="match status" value="1"/>
</dbReference>
<evidence type="ECO:0000313" key="8">
    <source>
        <dbReference type="EMBL" id="RHY05844.1"/>
    </source>
</evidence>
<evidence type="ECO:0000256" key="6">
    <source>
        <dbReference type="ARBA" id="ARBA00023136"/>
    </source>
</evidence>
<evidence type="ECO:0000256" key="1">
    <source>
        <dbReference type="ARBA" id="ARBA00004141"/>
    </source>
</evidence>
<feature type="transmembrane region" description="Helical" evidence="7">
    <location>
        <begin position="104"/>
        <end position="124"/>
    </location>
</feature>
<dbReference type="SUPFAM" id="SSF103473">
    <property type="entry name" value="MFS general substrate transporter"/>
    <property type="match status" value="1"/>
</dbReference>
<dbReference type="EMBL" id="QUSZ01006412">
    <property type="protein sequence ID" value="RHY05844.1"/>
    <property type="molecule type" value="Genomic_DNA"/>
</dbReference>
<sequence length="583" mass="64201">MHKSSQHYAYSVRPSASKKPGIYLVSEEDLEESFSMTNTHIMKEDYVVLEEGALVPGGAISMLSMEALSLFVQYGAIGIVYGTLPSLRYPLIKVYFNAPGFQMAAYGAVVNIPWTFKIIMGGLSDCVPVCGYRRKPWIILGWAICCAALVFLATLDQGPAACLARSGESLGCQTPNLSEAVGDNVSSYTVGAMFATLGYVMAACASDALVVQYAQRESLVIRGRIQTAIYTVRALGQLISCALVGVLMNGKVEYAGTFDFYVPASVIYLVLCVPCVLAVLSSTFWLTERKTESVPFTKWAHQLWQLVQRQALWQILAFRFISNVFHNFDSTAGGPIAQYWAKVPPVTDALTRGLGYMIFSGILSVVGRYGLNWNWRWTIAITTIALIVIDGTVYLLTIWDVVRDPWFYTGVTLTDQIPSGVRFIVSVFVATELADLGNEGAVYGLVTTVNNLTIPVAAILYKWVNSYLKMTNADFASEMKPNASADTKNQVRWHVTYSYLISYGLKLLSLVWLFLLPPQKAHVQRLKRQGIVSSFAGGVTVVLFVVFLSFSVFFNLASMYDATKWWRIAGGNGVDPKASTTKP</sequence>
<reference evidence="8 9" key="1">
    <citation type="submission" date="2018-08" db="EMBL/GenBank/DDBJ databases">
        <title>Aphanomyces genome sequencing and annotation.</title>
        <authorList>
            <person name="Minardi D."/>
            <person name="Oidtmann B."/>
            <person name="Van Der Giezen M."/>
            <person name="Studholme D.J."/>
        </authorList>
    </citation>
    <scope>NUCLEOTIDE SEQUENCE [LARGE SCALE GENOMIC DNA]</scope>
    <source>
        <strain evidence="8 9">Kv</strain>
    </source>
</reference>
<feature type="transmembrane region" description="Helical" evidence="7">
    <location>
        <begin position="441"/>
        <end position="461"/>
    </location>
</feature>
<feature type="transmembrane region" description="Helical" evidence="7">
    <location>
        <begin position="377"/>
        <end position="399"/>
    </location>
</feature>
<comment type="similarity">
    <text evidence="2">Belongs to the major facilitator superfamily. Folate-biopterin transporter (TC 2.A.71) family.</text>
</comment>
<keyword evidence="6 7" id="KW-0472">Membrane</keyword>
<evidence type="ECO:0008006" key="10">
    <source>
        <dbReference type="Google" id="ProtNLM"/>
    </source>
</evidence>
<evidence type="ECO:0000256" key="2">
    <source>
        <dbReference type="ARBA" id="ARBA00007015"/>
    </source>
</evidence>
<gene>
    <name evidence="8" type="ORF">DYB36_002147</name>
</gene>
<feature type="transmembrane region" description="Helical" evidence="7">
    <location>
        <begin position="260"/>
        <end position="280"/>
    </location>
</feature>
<evidence type="ECO:0000256" key="7">
    <source>
        <dbReference type="SAM" id="Phobius"/>
    </source>
</evidence>
<keyword evidence="3" id="KW-0813">Transport</keyword>
<organism evidence="8 9">
    <name type="scientific">Aphanomyces astaci</name>
    <name type="common">Crayfish plague agent</name>
    <dbReference type="NCBI Taxonomy" id="112090"/>
    <lineage>
        <taxon>Eukaryota</taxon>
        <taxon>Sar</taxon>
        <taxon>Stramenopiles</taxon>
        <taxon>Oomycota</taxon>
        <taxon>Saprolegniomycetes</taxon>
        <taxon>Saprolegniales</taxon>
        <taxon>Verrucalvaceae</taxon>
        <taxon>Aphanomyces</taxon>
    </lineage>
</organism>
<evidence type="ECO:0000256" key="4">
    <source>
        <dbReference type="ARBA" id="ARBA00022692"/>
    </source>
</evidence>
<dbReference type="Pfam" id="PF03209">
    <property type="entry name" value="PUCC"/>
    <property type="match status" value="1"/>
</dbReference>
<protein>
    <recommendedName>
        <fullName evidence="10">Folate-Biopterin Transporter (FBT) Family</fullName>
    </recommendedName>
</protein>
<keyword evidence="4 7" id="KW-0812">Transmembrane</keyword>
<comment type="subcellular location">
    <subcellularLocation>
        <location evidence="1">Membrane</location>
        <topology evidence="1">Multi-pass membrane protein</topology>
    </subcellularLocation>
</comment>
<dbReference type="Proteomes" id="UP000265427">
    <property type="component" value="Unassembled WGS sequence"/>
</dbReference>
<dbReference type="InterPro" id="IPR036259">
    <property type="entry name" value="MFS_trans_sf"/>
</dbReference>
<dbReference type="InterPro" id="IPR039309">
    <property type="entry name" value="BT1"/>
</dbReference>
<evidence type="ECO:0000256" key="3">
    <source>
        <dbReference type="ARBA" id="ARBA00022448"/>
    </source>
</evidence>
<proteinExistence type="inferred from homology"/>
<feature type="transmembrane region" description="Helical" evidence="7">
    <location>
        <begin position="497"/>
        <end position="515"/>
    </location>
</feature>
<dbReference type="InterPro" id="IPR004896">
    <property type="entry name" value="PucC-rel"/>
</dbReference>
<dbReference type="PANTHER" id="PTHR31585:SF5">
    <property type="entry name" value="RNA-BINDING S4 DOMAIN-CONTAINING PROTEIN"/>
    <property type="match status" value="1"/>
</dbReference>
<comment type="caution">
    <text evidence="8">The sequence shown here is derived from an EMBL/GenBank/DDBJ whole genome shotgun (WGS) entry which is preliminary data.</text>
</comment>
<dbReference type="VEuPathDB" id="FungiDB:H257_13319"/>